<name>A0A378T4T8_MORLA</name>
<evidence type="ECO:0000313" key="4">
    <source>
        <dbReference type="Proteomes" id="UP000254437"/>
    </source>
</evidence>
<reference evidence="2 4" key="1">
    <citation type="submission" date="2018-06" db="EMBL/GenBank/DDBJ databases">
        <authorList>
            <consortium name="Pathogen Informatics"/>
            <person name="Doyle S."/>
        </authorList>
    </citation>
    <scope>NUCLEOTIDE SEQUENCE [LARGE SCALE GENOMIC DNA]</scope>
    <source>
        <strain evidence="2 4">NCTC10359</strain>
    </source>
</reference>
<gene>
    <name evidence="2" type="ORF">NCTC10359_00256</name>
    <name evidence="3" type="ORF">NCTC10359_00269</name>
</gene>
<dbReference type="AlphaFoldDB" id="A0A378T4T8"/>
<organism evidence="2 4">
    <name type="scientific">Moraxella lacunata</name>
    <dbReference type="NCBI Taxonomy" id="477"/>
    <lineage>
        <taxon>Bacteria</taxon>
        <taxon>Pseudomonadati</taxon>
        <taxon>Pseudomonadota</taxon>
        <taxon>Gammaproteobacteria</taxon>
        <taxon>Moraxellales</taxon>
        <taxon>Moraxellaceae</taxon>
        <taxon>Moraxella</taxon>
    </lineage>
</organism>
<keyword evidence="1" id="KW-0812">Transmembrane</keyword>
<dbReference type="Proteomes" id="UP000254437">
    <property type="component" value="Unassembled WGS sequence"/>
</dbReference>
<evidence type="ECO:0000313" key="2">
    <source>
        <dbReference type="EMBL" id="STZ55660.1"/>
    </source>
</evidence>
<keyword evidence="1" id="KW-0472">Membrane</keyword>
<dbReference type="EMBL" id="UGQU01000001">
    <property type="protein sequence ID" value="STZ55673.1"/>
    <property type="molecule type" value="Genomic_DNA"/>
</dbReference>
<sequence>MAKYVCVELVGNTCQQWQEYSNSIDMLAITQEQANLICLCLILVFVSGFHFRAIANLILGRRY</sequence>
<evidence type="ECO:0000256" key="1">
    <source>
        <dbReference type="SAM" id="Phobius"/>
    </source>
</evidence>
<feature type="transmembrane region" description="Helical" evidence="1">
    <location>
        <begin position="34"/>
        <end position="59"/>
    </location>
</feature>
<keyword evidence="1" id="KW-1133">Transmembrane helix</keyword>
<evidence type="ECO:0000313" key="3">
    <source>
        <dbReference type="EMBL" id="STZ55673.1"/>
    </source>
</evidence>
<protein>
    <submittedName>
        <fullName evidence="2">Uncharacterized protein</fullName>
    </submittedName>
</protein>
<dbReference type="RefSeq" id="WP_147279662.1">
    <property type="nucleotide sequence ID" value="NZ_UGQU01000001.1"/>
</dbReference>
<dbReference type="EMBL" id="UGQU01000001">
    <property type="protein sequence ID" value="STZ55660.1"/>
    <property type="molecule type" value="Genomic_DNA"/>
</dbReference>
<proteinExistence type="predicted"/>
<accession>A0A378T4T8</accession>